<dbReference type="OrthoDB" id="10469168at2759"/>
<evidence type="ECO:0000256" key="1">
    <source>
        <dbReference type="SAM" id="MobiDB-lite"/>
    </source>
</evidence>
<dbReference type="Proteomes" id="UP000193920">
    <property type="component" value="Unassembled WGS sequence"/>
</dbReference>
<evidence type="ECO:0000313" key="3">
    <source>
        <dbReference type="Proteomes" id="UP000193920"/>
    </source>
</evidence>
<dbReference type="AlphaFoldDB" id="A0A1Y2F1X6"/>
<feature type="non-terminal residue" evidence="2">
    <location>
        <position position="1"/>
    </location>
</feature>
<gene>
    <name evidence="2" type="ORF">LY90DRAFT_698428</name>
</gene>
<proteinExistence type="predicted"/>
<reference evidence="2 3" key="1">
    <citation type="submission" date="2016-08" db="EMBL/GenBank/DDBJ databases">
        <title>A Parts List for Fungal Cellulosomes Revealed by Comparative Genomics.</title>
        <authorList>
            <consortium name="DOE Joint Genome Institute"/>
            <person name="Haitjema C.H."/>
            <person name="Gilmore S.P."/>
            <person name="Henske J.K."/>
            <person name="Solomon K.V."/>
            <person name="De Groot R."/>
            <person name="Kuo A."/>
            <person name="Mondo S.J."/>
            <person name="Salamov A.A."/>
            <person name="Labutti K."/>
            <person name="Zhao Z."/>
            <person name="Chiniquy J."/>
            <person name="Barry K."/>
            <person name="Brewer H.M."/>
            <person name="Purvine S.O."/>
            <person name="Wright A.T."/>
            <person name="Boxma B."/>
            <person name="Van Alen T."/>
            <person name="Hackstein J.H."/>
            <person name="Baker S.E."/>
            <person name="Grigoriev I.V."/>
            <person name="O'Malley M.A."/>
        </authorList>
    </citation>
    <scope>NUCLEOTIDE SEQUENCE [LARGE SCALE GENOMIC DNA]</scope>
    <source>
        <strain evidence="2 3">G1</strain>
    </source>
</reference>
<name>A0A1Y2F1X6_9FUNG</name>
<protein>
    <submittedName>
        <fullName evidence="2">Uncharacterized protein</fullName>
    </submittedName>
</protein>
<dbReference type="EMBL" id="MCOG01000018">
    <property type="protein sequence ID" value="ORY77898.1"/>
    <property type="molecule type" value="Genomic_DNA"/>
</dbReference>
<sequence length="93" mass="11458">FKLLQEQDEKKKSNEALKKKFEWEEAIRLRGKRRKRMIREAKIKEEENRRMKKQRIKASDMMSNSLSSQYLKEIRKYQEQSFTDTDHVRPLVK</sequence>
<keyword evidence="3" id="KW-1185">Reference proteome</keyword>
<accession>A0A1Y2F1X6</accession>
<evidence type="ECO:0000313" key="2">
    <source>
        <dbReference type="EMBL" id="ORY77898.1"/>
    </source>
</evidence>
<comment type="caution">
    <text evidence="2">The sequence shown here is derived from an EMBL/GenBank/DDBJ whole genome shotgun (WGS) entry which is preliminary data.</text>
</comment>
<organism evidence="2 3">
    <name type="scientific">Neocallimastix californiae</name>
    <dbReference type="NCBI Taxonomy" id="1754190"/>
    <lineage>
        <taxon>Eukaryota</taxon>
        <taxon>Fungi</taxon>
        <taxon>Fungi incertae sedis</taxon>
        <taxon>Chytridiomycota</taxon>
        <taxon>Chytridiomycota incertae sedis</taxon>
        <taxon>Neocallimastigomycetes</taxon>
        <taxon>Neocallimastigales</taxon>
        <taxon>Neocallimastigaceae</taxon>
        <taxon>Neocallimastix</taxon>
    </lineage>
</organism>
<feature type="region of interest" description="Disordered" evidence="1">
    <location>
        <begin position="44"/>
        <end position="64"/>
    </location>
</feature>